<proteinExistence type="predicted"/>
<feature type="transmembrane region" description="Helical" evidence="1">
    <location>
        <begin position="12"/>
        <end position="28"/>
    </location>
</feature>
<dbReference type="Pfam" id="PF07331">
    <property type="entry name" value="TctB"/>
    <property type="match status" value="1"/>
</dbReference>
<evidence type="ECO:0000259" key="2">
    <source>
        <dbReference type="Pfam" id="PF07331"/>
    </source>
</evidence>
<gene>
    <name evidence="3" type="ORF">FEI13_08560</name>
</gene>
<organism evidence="3 4">
    <name type="scientific">Halomonas urmiana</name>
    <dbReference type="NCBI Taxonomy" id="490901"/>
    <lineage>
        <taxon>Bacteria</taxon>
        <taxon>Pseudomonadati</taxon>
        <taxon>Pseudomonadota</taxon>
        <taxon>Gammaproteobacteria</taxon>
        <taxon>Oceanospirillales</taxon>
        <taxon>Halomonadaceae</taxon>
        <taxon>Halomonas</taxon>
    </lineage>
</organism>
<feature type="domain" description="DUF1468" evidence="2">
    <location>
        <begin position="12"/>
        <end position="143"/>
    </location>
</feature>
<keyword evidence="1" id="KW-0812">Transmembrane</keyword>
<dbReference type="OrthoDB" id="6163127at2"/>
<accession>A0A5R8MHM5</accession>
<evidence type="ECO:0000256" key="1">
    <source>
        <dbReference type="SAM" id="Phobius"/>
    </source>
</evidence>
<feature type="transmembrane region" description="Helical" evidence="1">
    <location>
        <begin position="120"/>
        <end position="140"/>
    </location>
</feature>
<keyword evidence="4" id="KW-1185">Reference proteome</keyword>
<name>A0A5R8MHM5_9GAMM</name>
<reference evidence="3 4" key="1">
    <citation type="journal article" date="2007" name="Int. J. Syst. Evol. Microbiol.">
        <title>Halomonas saccharevitans sp. nov., Halomonas arcis sp. nov. and Halomonas subterranea sp. nov., halophilic bacteria isolated from hypersaline environments of China.</title>
        <authorList>
            <person name="Xu X.W."/>
            <person name="Wu Y.H."/>
            <person name="Zhou Z."/>
            <person name="Wang C.S."/>
            <person name="Zhou Y.G."/>
            <person name="Zhang H.B."/>
            <person name="Wang Y."/>
            <person name="Wu M."/>
        </authorList>
    </citation>
    <scope>NUCLEOTIDE SEQUENCE [LARGE SCALE GENOMIC DNA]</scope>
    <source>
        <strain evidence="3 4">TBZ3</strain>
    </source>
</reference>
<dbReference type="Proteomes" id="UP000306973">
    <property type="component" value="Unassembled WGS sequence"/>
</dbReference>
<evidence type="ECO:0000313" key="3">
    <source>
        <dbReference type="EMBL" id="TLF50723.1"/>
    </source>
</evidence>
<dbReference type="RefSeq" id="WP_138181127.1">
    <property type="nucleotide sequence ID" value="NZ_VBUI01000011.1"/>
</dbReference>
<feature type="transmembrane region" description="Helical" evidence="1">
    <location>
        <begin position="97"/>
        <end position="113"/>
    </location>
</feature>
<feature type="transmembrane region" description="Helical" evidence="1">
    <location>
        <begin position="43"/>
        <end position="61"/>
    </location>
</feature>
<keyword evidence="1" id="KW-0472">Membrane</keyword>
<evidence type="ECO:0000313" key="4">
    <source>
        <dbReference type="Proteomes" id="UP000306973"/>
    </source>
</evidence>
<feature type="transmembrane region" description="Helical" evidence="1">
    <location>
        <begin position="73"/>
        <end position="91"/>
    </location>
</feature>
<keyword evidence="1" id="KW-1133">Transmembrane helix</keyword>
<dbReference type="AlphaFoldDB" id="A0A5R8MHM5"/>
<sequence>MSERAGAISDRLAGAVLLVVAVVAWWLSHDYTSGFGQTVGPGAFPRLVSVPLGLLSLYLIVRPGVNQRWPERSALLRQLSLLVLLMVYAGLIQPLGFLPTALLTVTLMIRLFGATWRQALPFGLLLTLGLYLLFEFALGMPLPDMPGLDW</sequence>
<comment type="caution">
    <text evidence="3">The sequence shown here is derived from an EMBL/GenBank/DDBJ whole genome shotgun (WGS) entry which is preliminary data.</text>
</comment>
<dbReference type="InterPro" id="IPR009936">
    <property type="entry name" value="DUF1468"/>
</dbReference>
<protein>
    <submittedName>
        <fullName evidence="3">Tripartite tricarboxylate transporter TctB family protein</fullName>
    </submittedName>
</protein>
<dbReference type="EMBL" id="VBUI01000011">
    <property type="protein sequence ID" value="TLF50723.1"/>
    <property type="molecule type" value="Genomic_DNA"/>
</dbReference>